<dbReference type="Pfam" id="PF25881">
    <property type="entry name" value="HH_YBHG"/>
    <property type="match status" value="1"/>
</dbReference>
<dbReference type="Proteomes" id="UP000262583">
    <property type="component" value="Chromosome"/>
</dbReference>
<evidence type="ECO:0000256" key="2">
    <source>
        <dbReference type="ARBA" id="ARBA00023054"/>
    </source>
</evidence>
<dbReference type="Gene3D" id="2.40.30.170">
    <property type="match status" value="1"/>
</dbReference>
<comment type="subcellular location">
    <subcellularLocation>
        <location evidence="1">Cell envelope</location>
    </subcellularLocation>
</comment>
<dbReference type="AlphaFoldDB" id="A0A2Z4Y7B6"/>
<dbReference type="InterPro" id="IPR059052">
    <property type="entry name" value="HH_YbhG-like"/>
</dbReference>
<name>A0A2Z4Y7B6_SUMC1</name>
<dbReference type="InterPro" id="IPR050465">
    <property type="entry name" value="UPF0194_transport"/>
</dbReference>
<feature type="domain" description="YbhG-like alpha-helical hairpin" evidence="3">
    <location>
        <begin position="80"/>
        <end position="187"/>
    </location>
</feature>
<evidence type="ECO:0000313" key="4">
    <source>
        <dbReference type="EMBL" id="AXA37137.1"/>
    </source>
</evidence>
<dbReference type="PANTHER" id="PTHR32347">
    <property type="entry name" value="EFFLUX SYSTEM COMPONENT YKNX-RELATED"/>
    <property type="match status" value="1"/>
</dbReference>
<organism evidence="4 5">
    <name type="scientific">Sumerlaea chitinivorans</name>
    <dbReference type="NCBI Taxonomy" id="2250252"/>
    <lineage>
        <taxon>Bacteria</taxon>
        <taxon>Candidatus Sumerlaeota</taxon>
        <taxon>Candidatus Sumerlaeia</taxon>
        <taxon>Candidatus Sumerlaeales</taxon>
        <taxon>Candidatus Sumerlaeaceae</taxon>
        <taxon>Candidatus Sumerlaea</taxon>
    </lineage>
</organism>
<dbReference type="EMBL" id="CP030759">
    <property type="protein sequence ID" value="AXA37137.1"/>
    <property type="molecule type" value="Genomic_DNA"/>
</dbReference>
<evidence type="ECO:0000313" key="5">
    <source>
        <dbReference type="Proteomes" id="UP000262583"/>
    </source>
</evidence>
<dbReference type="GO" id="GO:0030313">
    <property type="term" value="C:cell envelope"/>
    <property type="evidence" value="ECO:0007669"/>
    <property type="project" value="UniProtKB-SubCell"/>
</dbReference>
<dbReference type="SUPFAM" id="SSF111369">
    <property type="entry name" value="HlyD-like secretion proteins"/>
    <property type="match status" value="1"/>
</dbReference>
<reference evidence="4 5" key="1">
    <citation type="submission" date="2018-05" db="EMBL/GenBank/DDBJ databases">
        <title>A metagenomic window into the 2 km-deep terrestrial subsurface aquifer revealed taxonomically and functionally diverse microbial community comprising novel uncultured bacterial lineages.</title>
        <authorList>
            <person name="Kadnikov V.V."/>
            <person name="Mardanov A.V."/>
            <person name="Beletsky A.V."/>
            <person name="Banks D."/>
            <person name="Pimenov N.V."/>
            <person name="Frank Y.A."/>
            <person name="Karnachuk O.V."/>
            <person name="Ravin N.V."/>
        </authorList>
    </citation>
    <scope>NUCLEOTIDE SEQUENCE [LARGE SCALE GENOMIC DNA]</scope>
    <source>
        <strain evidence="4">BY</strain>
    </source>
</reference>
<sequence length="332" mass="36303">MKIFFRLLVLVLAIAGVSVYFWRGIGEASREYPLSGTVECDEVHVGSRYGGRVSRIHWQEGDTLPPGALIVELDAPELTARLEAARAALSEALNGPRPQEIAAAKSEWEALSAELDYARSDVRRLRELLRQGSTAQAELDAAESKAAYLEKSAEAAHKRYELLVAGTRPERIAQVRAQLAEAEALLSETIVCAPPTTSVLESLNVKVGDVLTAGREVATLILEDHLYVRVYVPATWLGYLRVGDEAIVVPDAMPDCTVRATIEQIARAAEFTPRNVQTPADRIEQVYAVKLRLTPTAQIRPGMTVAAKFANVPKPPPEFRRSGKIRAQGFAP</sequence>
<dbReference type="Gene3D" id="2.40.50.100">
    <property type="match status" value="1"/>
</dbReference>
<proteinExistence type="predicted"/>
<dbReference type="PANTHER" id="PTHR32347:SF23">
    <property type="entry name" value="BLL5650 PROTEIN"/>
    <property type="match status" value="1"/>
</dbReference>
<evidence type="ECO:0000259" key="3">
    <source>
        <dbReference type="Pfam" id="PF25881"/>
    </source>
</evidence>
<protein>
    <submittedName>
        <fullName evidence="4">HlyD family secretion protein</fullName>
    </submittedName>
</protein>
<accession>A0A2Z4Y7B6</accession>
<gene>
    <name evidence="4" type="ORF">BRCON_2367</name>
</gene>
<evidence type="ECO:0000256" key="1">
    <source>
        <dbReference type="ARBA" id="ARBA00004196"/>
    </source>
</evidence>
<keyword evidence="2" id="KW-0175">Coiled coil</keyword>
<dbReference type="KEGG" id="schv:BRCON_2367"/>